<protein>
    <submittedName>
        <fullName evidence="2">PAAR_1 domain containing protein</fullName>
    </submittedName>
</protein>
<dbReference type="InterPro" id="IPR008727">
    <property type="entry name" value="PAAR_motif"/>
</dbReference>
<proteinExistence type="predicted"/>
<reference evidence="2" key="1">
    <citation type="submission" date="2020-04" db="EMBL/GenBank/DDBJ databases">
        <authorList>
            <person name="Chiriac C."/>
            <person name="Salcher M."/>
            <person name="Ghai R."/>
            <person name="Kavagutti S V."/>
        </authorList>
    </citation>
    <scope>NUCLEOTIDE SEQUENCE</scope>
</reference>
<feature type="compositionally biased region" description="Basic and acidic residues" evidence="1">
    <location>
        <begin position="1"/>
        <end position="10"/>
    </location>
</feature>
<evidence type="ECO:0000256" key="1">
    <source>
        <dbReference type="SAM" id="MobiDB-lite"/>
    </source>
</evidence>
<feature type="region of interest" description="Disordered" evidence="1">
    <location>
        <begin position="1"/>
        <end position="67"/>
    </location>
</feature>
<accession>A0A6J5LGN1</accession>
<gene>
    <name evidence="2" type="ORF">UFOVP257_159</name>
</gene>
<evidence type="ECO:0000313" key="2">
    <source>
        <dbReference type="EMBL" id="CAB4133371.1"/>
    </source>
</evidence>
<name>A0A6J5LGN1_9CAUD</name>
<feature type="compositionally biased region" description="Polar residues" evidence="1">
    <location>
        <begin position="24"/>
        <end position="33"/>
    </location>
</feature>
<feature type="compositionally biased region" description="Low complexity" evidence="1">
    <location>
        <begin position="55"/>
        <end position="66"/>
    </location>
</feature>
<dbReference type="Gene3D" id="2.60.200.60">
    <property type="match status" value="1"/>
</dbReference>
<sequence length="98" mass="9844">MPPVTRKDVDASTGHGGYVPRPNTPNGSPNVIINNHGVVRVTDAWPDHTDPGPPDTHGGSQSGGSSTVFANGLAIARIGDAIDCGDFTAAGSPDVISG</sequence>
<organism evidence="2">
    <name type="scientific">uncultured Caudovirales phage</name>
    <dbReference type="NCBI Taxonomy" id="2100421"/>
    <lineage>
        <taxon>Viruses</taxon>
        <taxon>Duplodnaviria</taxon>
        <taxon>Heunggongvirae</taxon>
        <taxon>Uroviricota</taxon>
        <taxon>Caudoviricetes</taxon>
        <taxon>Peduoviridae</taxon>
        <taxon>Maltschvirus</taxon>
        <taxon>Maltschvirus maltsch</taxon>
    </lineage>
</organism>
<dbReference type="Pfam" id="PF05488">
    <property type="entry name" value="PAAR_motif"/>
    <property type="match status" value="1"/>
</dbReference>
<dbReference type="CDD" id="cd14737">
    <property type="entry name" value="PAAR_1"/>
    <property type="match status" value="1"/>
</dbReference>
<dbReference type="EMBL" id="LR796274">
    <property type="protein sequence ID" value="CAB4133371.1"/>
    <property type="molecule type" value="Genomic_DNA"/>
</dbReference>